<keyword evidence="3" id="KW-0489">Methyltransferase</keyword>
<evidence type="ECO:0000313" key="3">
    <source>
        <dbReference type="EMBL" id="KOO35526.1"/>
    </source>
</evidence>
<dbReference type="OrthoDB" id="407325at2759"/>
<dbReference type="SUPFAM" id="SSF81383">
    <property type="entry name" value="F-box domain"/>
    <property type="match status" value="1"/>
</dbReference>
<comment type="caution">
    <text evidence="3">The sequence shown here is derived from an EMBL/GenBank/DDBJ whole genome shotgun (WGS) entry which is preliminary data.</text>
</comment>
<dbReference type="InterPro" id="IPR001810">
    <property type="entry name" value="F-box_dom"/>
</dbReference>
<proteinExistence type="predicted"/>
<keyword evidence="4" id="KW-1185">Reference proteome</keyword>
<dbReference type="SUPFAM" id="SSF53335">
    <property type="entry name" value="S-adenosyl-L-methionine-dependent methyltransferases"/>
    <property type="match status" value="1"/>
</dbReference>
<dbReference type="GO" id="GO:0032259">
    <property type="term" value="P:methylation"/>
    <property type="evidence" value="ECO:0007669"/>
    <property type="project" value="UniProtKB-KW"/>
</dbReference>
<dbReference type="Pfam" id="PF12937">
    <property type="entry name" value="F-box-like"/>
    <property type="match status" value="1"/>
</dbReference>
<dbReference type="EMBL" id="JWZX01000833">
    <property type="protein sequence ID" value="KOO35526.1"/>
    <property type="molecule type" value="Genomic_DNA"/>
</dbReference>
<dbReference type="Proteomes" id="UP000037460">
    <property type="component" value="Unassembled WGS sequence"/>
</dbReference>
<dbReference type="CDD" id="cd02440">
    <property type="entry name" value="AdoMet_MTases"/>
    <property type="match status" value="1"/>
</dbReference>
<accession>A0A0M0K9J8</accession>
<dbReference type="Gene3D" id="1.20.1280.50">
    <property type="match status" value="1"/>
</dbReference>
<feature type="domain" description="F-box" evidence="2">
    <location>
        <begin position="332"/>
        <end position="373"/>
    </location>
</feature>
<evidence type="ECO:0000256" key="1">
    <source>
        <dbReference type="SAM" id="MobiDB-lite"/>
    </source>
</evidence>
<reference evidence="4" key="1">
    <citation type="journal article" date="2015" name="PLoS Genet.">
        <title>Genome Sequence and Transcriptome Analyses of Chrysochromulina tobin: Metabolic Tools for Enhanced Algal Fitness in the Prominent Order Prymnesiales (Haptophyceae).</title>
        <authorList>
            <person name="Hovde B.T."/>
            <person name="Deodato C.R."/>
            <person name="Hunsperger H.M."/>
            <person name="Ryken S.A."/>
            <person name="Yost W."/>
            <person name="Jha R.K."/>
            <person name="Patterson J."/>
            <person name="Monnat R.J. Jr."/>
            <person name="Barlow S.B."/>
            <person name="Starkenburg S.R."/>
            <person name="Cattolico R.A."/>
        </authorList>
    </citation>
    <scope>NUCLEOTIDE SEQUENCE</scope>
    <source>
        <strain evidence="4">CCMP291</strain>
    </source>
</reference>
<gene>
    <name evidence="3" type="ORF">Ctob_012488</name>
</gene>
<name>A0A0M0K9J8_9EUKA</name>
<dbReference type="GO" id="GO:0008168">
    <property type="term" value="F:methyltransferase activity"/>
    <property type="evidence" value="ECO:0007669"/>
    <property type="project" value="UniProtKB-KW"/>
</dbReference>
<dbReference type="InterPro" id="IPR036047">
    <property type="entry name" value="F-box-like_dom_sf"/>
</dbReference>
<keyword evidence="3" id="KW-0808">Transferase</keyword>
<dbReference type="InterPro" id="IPR029063">
    <property type="entry name" value="SAM-dependent_MTases_sf"/>
</dbReference>
<dbReference type="InterPro" id="IPR019410">
    <property type="entry name" value="Methyltransf_16"/>
</dbReference>
<dbReference type="Gene3D" id="3.40.50.150">
    <property type="entry name" value="Vaccinia Virus protein VP39"/>
    <property type="match status" value="1"/>
</dbReference>
<dbReference type="Pfam" id="PF10294">
    <property type="entry name" value="Methyltransf_16"/>
    <property type="match status" value="1"/>
</dbReference>
<feature type="region of interest" description="Disordered" evidence="1">
    <location>
        <begin position="274"/>
        <end position="321"/>
    </location>
</feature>
<sequence>MAKEVRRSFVVRVIQEGVRDASITSQYRADESGGWIWEASNVCEAAIVKLCTAKDWEDMRVLELGCGTGWLALRVARLGARVTATDRGCRVAAATLNVLRNQKRAFTADGEQSLRVAVVALDWEEERAAAMSADAATASEVDTGDEGDELRGRFDLVIGSDLIYNREMHEPLLATLRRRAPDGTPCVLSWEERKPHEEAAFLALAREPRFGFACELAHQTTSTVNGRPIYAYCLRRASSLPPCSVVSPRPHVPAPVDSATSAFHSSSFHSATSASESATSASESATSASESATSASESATSASESATSASESATSASVPPSACTSSSSSGLLQLPTELLRAVLSQLLSPSDVLRAGSVCVALWSESRADELWKGLMERRWPAWTLLTTASATEQEGVSFHAGSLHNEPVRKTWLGEVVSMRSSSVTSSATARAVAVEWREHSPTFGHWVYEGTIAADGRSIRGRFWLNVLPRKCGTFELHACDPSGAEGPVPSPQALATRVLLRWAHKAVAKKAAQSEVLAEAALLG</sequence>
<evidence type="ECO:0000313" key="4">
    <source>
        <dbReference type="Proteomes" id="UP000037460"/>
    </source>
</evidence>
<dbReference type="PANTHER" id="PTHR14614">
    <property type="entry name" value="HEPATOCELLULAR CARCINOMA-ASSOCIATED ANTIGEN"/>
    <property type="match status" value="1"/>
</dbReference>
<protein>
    <submittedName>
        <fullName evidence="3">Methyltransferase-like protein 21b-like protein</fullName>
    </submittedName>
</protein>
<organism evidence="3 4">
    <name type="scientific">Chrysochromulina tobinii</name>
    <dbReference type="NCBI Taxonomy" id="1460289"/>
    <lineage>
        <taxon>Eukaryota</taxon>
        <taxon>Haptista</taxon>
        <taxon>Haptophyta</taxon>
        <taxon>Prymnesiophyceae</taxon>
        <taxon>Prymnesiales</taxon>
        <taxon>Chrysochromulinaceae</taxon>
        <taxon>Chrysochromulina</taxon>
    </lineage>
</organism>
<dbReference type="AlphaFoldDB" id="A0A0M0K9J8"/>
<evidence type="ECO:0000259" key="2">
    <source>
        <dbReference type="Pfam" id="PF12937"/>
    </source>
</evidence>